<dbReference type="InterPro" id="IPR011611">
    <property type="entry name" value="PfkB_dom"/>
</dbReference>
<evidence type="ECO:0000313" key="5">
    <source>
        <dbReference type="Proteomes" id="UP000199494"/>
    </source>
</evidence>
<dbReference type="Pfam" id="PF00294">
    <property type="entry name" value="PfkB"/>
    <property type="match status" value="2"/>
</dbReference>
<dbReference type="InterPro" id="IPR029056">
    <property type="entry name" value="Ribokinase-like"/>
</dbReference>
<dbReference type="AlphaFoldDB" id="A0A222VNU7"/>
<dbReference type="InterPro" id="IPR002139">
    <property type="entry name" value="Ribo/fructo_kinase"/>
</dbReference>
<dbReference type="PRINTS" id="PR00990">
    <property type="entry name" value="RIBOKINASE"/>
</dbReference>
<sequence>MIVFCGYANSDVTVRVPEMPAAGSRINAHSIQRHDGGMAANAAFAAAKAGATTAFAGVVGDDALSGAFLDTLARAGADVAWTARDGTLTSAIVLVGPEGDRTIISQDDDVDPAHIAATAHRLDELGGGMLYLDGYRFPQAGEALAGRRTVRCAVDLDGCTDPGAARVAAALAEHVVAGPWHAALLGPDPAAAAAEHRTTLVVTDGPRGWRLFAPDGSAHSGAAVPVTTVDTTGAGDCFTGSYLARIDGGDDPVTAARYAAVAASLSCTATGARAGIPFPDRVLAMLAD</sequence>
<evidence type="ECO:0000256" key="1">
    <source>
        <dbReference type="ARBA" id="ARBA00022679"/>
    </source>
</evidence>
<keyword evidence="5" id="KW-1185">Reference proteome</keyword>
<dbReference type="GO" id="GO:0005829">
    <property type="term" value="C:cytosol"/>
    <property type="evidence" value="ECO:0007669"/>
    <property type="project" value="TreeGrafter"/>
</dbReference>
<dbReference type="PANTHER" id="PTHR10584:SF157">
    <property type="entry name" value="SULFOFRUCTOSE KINASE"/>
    <property type="match status" value="1"/>
</dbReference>
<dbReference type="KEGG" id="pmad:BAY61_11980"/>
<feature type="domain" description="Carbohydrate kinase PfkB" evidence="3">
    <location>
        <begin position="2"/>
        <end position="113"/>
    </location>
</feature>
<gene>
    <name evidence="4" type="ORF">SAMN05421630_101772</name>
</gene>
<dbReference type="EMBL" id="FMZE01000001">
    <property type="protein sequence ID" value="SDC19532.1"/>
    <property type="molecule type" value="Genomic_DNA"/>
</dbReference>
<accession>A0A222VNU7</accession>
<proteinExistence type="predicted"/>
<dbReference type="RefSeq" id="WP_091797119.1">
    <property type="nucleotide sequence ID" value="NZ_CP016353.1"/>
</dbReference>
<evidence type="ECO:0000313" key="4">
    <source>
        <dbReference type="EMBL" id="SDC19532.1"/>
    </source>
</evidence>
<organism evidence="4 5">
    <name type="scientific">Prauserella marina</name>
    <dbReference type="NCBI Taxonomy" id="530584"/>
    <lineage>
        <taxon>Bacteria</taxon>
        <taxon>Bacillati</taxon>
        <taxon>Actinomycetota</taxon>
        <taxon>Actinomycetes</taxon>
        <taxon>Pseudonocardiales</taxon>
        <taxon>Pseudonocardiaceae</taxon>
        <taxon>Prauserella</taxon>
    </lineage>
</organism>
<keyword evidence="1" id="KW-0808">Transferase</keyword>
<name>A0A222VNU7_9PSEU</name>
<evidence type="ECO:0000256" key="2">
    <source>
        <dbReference type="ARBA" id="ARBA00022777"/>
    </source>
</evidence>
<evidence type="ECO:0000259" key="3">
    <source>
        <dbReference type="Pfam" id="PF00294"/>
    </source>
</evidence>
<protein>
    <submittedName>
        <fullName evidence="4">Ribokinase/sulfofructose kinase</fullName>
    </submittedName>
</protein>
<feature type="domain" description="Carbohydrate kinase PfkB" evidence="3">
    <location>
        <begin position="193"/>
        <end position="277"/>
    </location>
</feature>
<dbReference type="Gene3D" id="3.40.1190.20">
    <property type="match status" value="1"/>
</dbReference>
<dbReference type="PANTHER" id="PTHR10584">
    <property type="entry name" value="SUGAR KINASE"/>
    <property type="match status" value="1"/>
</dbReference>
<dbReference type="OrthoDB" id="9808601at2"/>
<dbReference type="Proteomes" id="UP000199494">
    <property type="component" value="Unassembled WGS sequence"/>
</dbReference>
<dbReference type="SUPFAM" id="SSF53613">
    <property type="entry name" value="Ribokinase-like"/>
    <property type="match status" value="1"/>
</dbReference>
<dbReference type="STRING" id="530584.SAMN05421630_101772"/>
<reference evidence="4 5" key="1">
    <citation type="submission" date="2016-10" db="EMBL/GenBank/DDBJ databases">
        <authorList>
            <person name="de Groot N.N."/>
        </authorList>
    </citation>
    <scope>NUCLEOTIDE SEQUENCE [LARGE SCALE GENOMIC DNA]</scope>
    <source>
        <strain evidence="4 5">CGMCC 4.5506</strain>
    </source>
</reference>
<keyword evidence="2 4" id="KW-0418">Kinase</keyword>
<dbReference type="GO" id="GO:0006796">
    <property type="term" value="P:phosphate-containing compound metabolic process"/>
    <property type="evidence" value="ECO:0007669"/>
    <property type="project" value="UniProtKB-ARBA"/>
</dbReference>
<dbReference type="GO" id="GO:0016301">
    <property type="term" value="F:kinase activity"/>
    <property type="evidence" value="ECO:0007669"/>
    <property type="project" value="UniProtKB-KW"/>
</dbReference>